<sequence length="152" mass="17127">MTDKNGTTQSIQTWPVPEFHFSVEISNVGKIFCKEVSGLDVEFDVIEYRPGDMPGFTRGKMPGLRKGGDVTLKKAILKDDKTLWDWINQVKMNIIRRESVTIALIDESGIPVHSWKLTNAWPQKYTMGGFKADGNGVFMENIVLAHENITPD</sequence>
<name>A0A1Y4JHB6_9BACE</name>
<dbReference type="InterPro" id="IPR010667">
    <property type="entry name" value="Phage_T4_Gp19"/>
</dbReference>
<dbReference type="AlphaFoldDB" id="A0A1Y4JHB6"/>
<dbReference type="InterPro" id="IPR011747">
    <property type="entry name" value="CHP02241"/>
</dbReference>
<dbReference type="PANTHER" id="PTHR38009">
    <property type="entry name" value="CONSERVED HYPOTHETICAL PHAGE TAIL PROTEIN"/>
    <property type="match status" value="1"/>
</dbReference>
<evidence type="ECO:0000313" key="1">
    <source>
        <dbReference type="EMBL" id="OUP31907.1"/>
    </source>
</evidence>
<dbReference type="GO" id="GO:0005198">
    <property type="term" value="F:structural molecule activity"/>
    <property type="evidence" value="ECO:0007669"/>
    <property type="project" value="InterPro"/>
</dbReference>
<dbReference type="RefSeq" id="WP_087413555.1">
    <property type="nucleotide sequence ID" value="NZ_CALIXP010000035.1"/>
</dbReference>
<protein>
    <submittedName>
        <fullName evidence="1">Phage tail protein</fullName>
    </submittedName>
</protein>
<organism evidence="1 2">
    <name type="scientific">Bacteroides clarus</name>
    <dbReference type="NCBI Taxonomy" id="626929"/>
    <lineage>
        <taxon>Bacteria</taxon>
        <taxon>Pseudomonadati</taxon>
        <taxon>Bacteroidota</taxon>
        <taxon>Bacteroidia</taxon>
        <taxon>Bacteroidales</taxon>
        <taxon>Bacteroidaceae</taxon>
        <taxon>Bacteroides</taxon>
    </lineage>
</organism>
<accession>A0A1Y4JHB6</accession>
<dbReference type="PANTHER" id="PTHR38009:SF1">
    <property type="entry name" value="CONSERVED HYPOTHETICAL PHAGE TAIL PROTEIN"/>
    <property type="match status" value="1"/>
</dbReference>
<dbReference type="NCBIfam" id="TIGR02241">
    <property type="entry name" value="conserved hypothetical phage tail region protein"/>
    <property type="match status" value="1"/>
</dbReference>
<dbReference type="Pfam" id="PF06841">
    <property type="entry name" value="Phage_T4_gp19"/>
    <property type="match status" value="1"/>
</dbReference>
<reference evidence="2" key="1">
    <citation type="submission" date="2017-04" db="EMBL/GenBank/DDBJ databases">
        <title>Function of individual gut microbiota members based on whole genome sequencing of pure cultures obtained from chicken caecum.</title>
        <authorList>
            <person name="Medvecky M."/>
            <person name="Cejkova D."/>
            <person name="Polansky O."/>
            <person name="Karasova D."/>
            <person name="Kubasova T."/>
            <person name="Cizek A."/>
            <person name="Rychlik I."/>
        </authorList>
    </citation>
    <scope>NUCLEOTIDE SEQUENCE [LARGE SCALE GENOMIC DNA]</scope>
    <source>
        <strain evidence="2">An189</strain>
    </source>
</reference>
<comment type="caution">
    <text evidence="1">The sequence shown here is derived from an EMBL/GenBank/DDBJ whole genome shotgun (WGS) entry which is preliminary data.</text>
</comment>
<proteinExistence type="predicted"/>
<evidence type="ECO:0000313" key="2">
    <source>
        <dbReference type="Proteomes" id="UP000196587"/>
    </source>
</evidence>
<gene>
    <name evidence="1" type="ORF">B5F24_16040</name>
</gene>
<dbReference type="EMBL" id="NFKE01000017">
    <property type="protein sequence ID" value="OUP31907.1"/>
    <property type="molecule type" value="Genomic_DNA"/>
</dbReference>
<dbReference type="Proteomes" id="UP000196587">
    <property type="component" value="Unassembled WGS sequence"/>
</dbReference>